<evidence type="ECO:0000313" key="2">
    <source>
        <dbReference type="EMBL" id="ETW92851.1"/>
    </source>
</evidence>
<dbReference type="HOGENOM" id="CLU_048756_0_1_7"/>
<dbReference type="Proteomes" id="UP000019141">
    <property type="component" value="Unassembled WGS sequence"/>
</dbReference>
<evidence type="ECO:0000313" key="3">
    <source>
        <dbReference type="Proteomes" id="UP000019141"/>
    </source>
</evidence>
<dbReference type="InterPro" id="IPR003719">
    <property type="entry name" value="Phenazine_PhzF-like"/>
</dbReference>
<comment type="caution">
    <text evidence="2">The sequence shown here is derived from an EMBL/GenBank/DDBJ whole genome shotgun (WGS) entry which is preliminary data.</text>
</comment>
<dbReference type="SUPFAM" id="SSF54506">
    <property type="entry name" value="Diaminopimelate epimerase-like"/>
    <property type="match status" value="1"/>
</dbReference>
<name>W4L6A7_ENTF1</name>
<dbReference type="NCBIfam" id="TIGR00654">
    <property type="entry name" value="PhzF_family"/>
    <property type="match status" value="1"/>
</dbReference>
<dbReference type="PATRIC" id="fig|1429438.4.peg.7827"/>
<dbReference type="PANTHER" id="PTHR13774">
    <property type="entry name" value="PHENAZINE BIOSYNTHESIS PROTEIN"/>
    <property type="match status" value="1"/>
</dbReference>
<dbReference type="GO" id="GO:0005737">
    <property type="term" value="C:cytoplasm"/>
    <property type="evidence" value="ECO:0007669"/>
    <property type="project" value="TreeGrafter"/>
</dbReference>
<evidence type="ECO:0000256" key="1">
    <source>
        <dbReference type="ARBA" id="ARBA00008270"/>
    </source>
</evidence>
<gene>
    <name evidence="2" type="ORF">ETSY1_41830</name>
</gene>
<accession>W4L6A7</accession>
<protein>
    <recommendedName>
        <fullName evidence="4">Phenazine biosynthesis protein</fullName>
    </recommendedName>
</protein>
<dbReference type="GO" id="GO:0016853">
    <property type="term" value="F:isomerase activity"/>
    <property type="evidence" value="ECO:0007669"/>
    <property type="project" value="TreeGrafter"/>
</dbReference>
<organism evidence="2 3">
    <name type="scientific">Entotheonella factor</name>
    <dbReference type="NCBI Taxonomy" id="1429438"/>
    <lineage>
        <taxon>Bacteria</taxon>
        <taxon>Pseudomonadati</taxon>
        <taxon>Nitrospinota/Tectimicrobiota group</taxon>
        <taxon>Candidatus Tectimicrobiota</taxon>
        <taxon>Candidatus Entotheonellia</taxon>
        <taxon>Candidatus Entotheonellales</taxon>
        <taxon>Candidatus Entotheonellaceae</taxon>
        <taxon>Candidatus Entotheonella</taxon>
    </lineage>
</organism>
<dbReference type="AlphaFoldDB" id="W4L6A7"/>
<proteinExistence type="inferred from homology"/>
<keyword evidence="3" id="KW-1185">Reference proteome</keyword>
<dbReference type="Gene3D" id="3.10.310.10">
    <property type="entry name" value="Diaminopimelate Epimerase, Chain A, domain 1"/>
    <property type="match status" value="2"/>
</dbReference>
<evidence type="ECO:0008006" key="4">
    <source>
        <dbReference type="Google" id="ProtNLM"/>
    </source>
</evidence>
<dbReference type="EMBL" id="AZHW01001358">
    <property type="protein sequence ID" value="ETW92851.1"/>
    <property type="molecule type" value="Genomic_DNA"/>
</dbReference>
<dbReference type="Pfam" id="PF02567">
    <property type="entry name" value="PhzC-PhzF"/>
    <property type="match status" value="1"/>
</dbReference>
<dbReference type="PANTHER" id="PTHR13774:SF32">
    <property type="entry name" value="ANTISENSE-ENHANCING SEQUENCE 1"/>
    <property type="match status" value="1"/>
</dbReference>
<sequence length="263" mass="28447">MPEGRYRFYTADVFTSQAFGGNPLAVFPDAEDLATDDMQRIANEFNLSETVFVQPPEDAKHTKKLRIFTPQRELPFAGHPTVGTAVVLASIGAITCSSPETSVVFEEGVGPIPITIRTAEGQAAYAQFSVAQLPEFGPPAPPPEAVAAALSLTVDELALDITPIQTASCGVPFMYIPVRHLAGVERVRVNQAALDELPKNKWTSHLYVYTRETVTPGSGCTRSDVCPRHGAWGRPRDGFGRLVAGWRARTYGNPVCRHAALAN</sequence>
<comment type="similarity">
    <text evidence="1">Belongs to the PhzF family.</text>
</comment>
<reference evidence="2 3" key="1">
    <citation type="journal article" date="2014" name="Nature">
        <title>An environmental bacterial taxon with a large and distinct metabolic repertoire.</title>
        <authorList>
            <person name="Wilson M.C."/>
            <person name="Mori T."/>
            <person name="Ruckert C."/>
            <person name="Uria A.R."/>
            <person name="Helf M.J."/>
            <person name="Takada K."/>
            <person name="Gernert C."/>
            <person name="Steffens U.A."/>
            <person name="Heycke N."/>
            <person name="Schmitt S."/>
            <person name="Rinke C."/>
            <person name="Helfrich E.J."/>
            <person name="Brachmann A.O."/>
            <person name="Gurgui C."/>
            <person name="Wakimoto T."/>
            <person name="Kracht M."/>
            <person name="Crusemann M."/>
            <person name="Hentschel U."/>
            <person name="Abe I."/>
            <person name="Matsunaga S."/>
            <person name="Kalinowski J."/>
            <person name="Takeyama H."/>
            <person name="Piel J."/>
        </authorList>
    </citation>
    <scope>NUCLEOTIDE SEQUENCE [LARGE SCALE GENOMIC DNA]</scope>
    <source>
        <strain evidence="3">TSY1</strain>
    </source>
</reference>